<dbReference type="EMBL" id="WIWS01000057">
    <property type="protein sequence ID" value="KAF3214770.1"/>
    <property type="molecule type" value="Genomic_DNA"/>
</dbReference>
<evidence type="ECO:0000313" key="4">
    <source>
        <dbReference type="Proteomes" id="UP000472727"/>
    </source>
</evidence>
<dbReference type="PANTHER" id="PTHR35392:SF3">
    <property type="entry name" value="ZN(2)-C6 FUNGAL-TYPE DOMAIN-CONTAINING PROTEIN"/>
    <property type="match status" value="1"/>
</dbReference>
<reference evidence="3 4" key="1">
    <citation type="submission" date="2019-06" db="EMBL/GenBank/DDBJ databases">
        <authorList>
            <person name="Palmer J.M."/>
        </authorList>
    </citation>
    <scope>NUCLEOTIDE SEQUENCE [LARGE SCALE GENOMIC DNA]</scope>
    <source>
        <strain evidence="3 4">TWF106</strain>
    </source>
</reference>
<feature type="region of interest" description="Disordered" evidence="1">
    <location>
        <begin position="139"/>
        <end position="163"/>
    </location>
</feature>
<organism evidence="3 4">
    <name type="scientific">Orbilia oligospora</name>
    <name type="common">Nematode-trapping fungus</name>
    <name type="synonym">Arthrobotrys oligospora</name>
    <dbReference type="NCBI Taxonomy" id="2813651"/>
    <lineage>
        <taxon>Eukaryota</taxon>
        <taxon>Fungi</taxon>
        <taxon>Dikarya</taxon>
        <taxon>Ascomycota</taxon>
        <taxon>Pezizomycotina</taxon>
        <taxon>Orbiliomycetes</taxon>
        <taxon>Orbiliales</taxon>
        <taxon>Orbiliaceae</taxon>
        <taxon>Orbilia</taxon>
    </lineage>
</organism>
<dbReference type="InterPro" id="IPR052973">
    <property type="entry name" value="Fungal_sec-metab_reg_TF"/>
</dbReference>
<keyword evidence="2" id="KW-0472">Membrane</keyword>
<sequence length="817" mass="91334">MATPLSSIDPTADDLILLQSVAASIGVPISRFLEEFLGPRNRDDLPSARPQPEYTKEQFSLFLEAAATLKIPIWLFLGKVSIFGGTCTDDSTATSSATLGSSSPDPVRSNTDLLQFSDIQHDDGIHPVSASIVETLVNTHGSTSTSGQGGGTHQVPSFSHSSTDLQPHLNSFTDFPDLFPSIESDLDLAGIEGRRGIDEARWNETSNIDIGFGDENLIDEFGRGAEDPLVSFNDHRPQNSSEAMGLTLSSPQNVLGVDDTVEIPSDVFMMNTFAESGASLLGNLSQVVDYNSMAASSSNSDPINWQMLLPSCVTNNIFPLAEIAQSSEFQLLSTMNDFLVDPIPEDEHSILAEAVEKSKSSQRKSKTSKAAAIAGLKVKRIEKAKTPAPTDTALRPKRGVRSKIACMRCRFNKNKCIPNPYDSSRPCLDCEGASYTMTNLPCTYHAITDCTLFRTTKLEPRHKFWLGLTNQPRKSDTSDDWVRFDFADSNAYPPLDLVQSWRPTTHKTIEISQGYGRSLALQICKYEPQGPQDMDNTILPHPYCVVDLAETERAISTFAAETFQQYYEAKVNQADSISLYAFKLAYRMQASSRLLRNCLKMWIYARYMEGGWTLSGSDLLGLASNSDGKARLSDAFIIDFQIDEIFVRQLLQPSKTAILEELQKKILGRERKSWLAIFLACFIILSSVELLIKQQQRTIHRRNPNRNYLNTSLVRDLFNSSKIILSHFHYRKPGDNPFAQDWYSGKFAEKFRKSADLDDEQFQVIRYIATEARKRSNGYLTLVPEFIELTKSNRYTEDCWFTGQLFLSDWHPPNIAS</sequence>
<feature type="transmembrane region" description="Helical" evidence="2">
    <location>
        <begin position="673"/>
        <end position="692"/>
    </location>
</feature>
<keyword evidence="2" id="KW-1133">Transmembrane helix</keyword>
<keyword evidence="2" id="KW-0812">Transmembrane</keyword>
<proteinExistence type="predicted"/>
<gene>
    <name evidence="3" type="ORF">TWF106_008939</name>
</gene>
<accession>A0A7C8UU32</accession>
<dbReference type="AlphaFoldDB" id="A0A7C8UU32"/>
<name>A0A7C8UU32_ORBOL</name>
<evidence type="ECO:0000256" key="1">
    <source>
        <dbReference type="SAM" id="MobiDB-lite"/>
    </source>
</evidence>
<comment type="caution">
    <text evidence="3">The sequence shown here is derived from an EMBL/GenBank/DDBJ whole genome shotgun (WGS) entry which is preliminary data.</text>
</comment>
<dbReference type="PANTHER" id="PTHR35392">
    <property type="entry name" value="ZN(II)2CYS6 TRANSCRIPTION FACTOR (EUROFUNG)-RELATED-RELATED"/>
    <property type="match status" value="1"/>
</dbReference>
<evidence type="ECO:0000256" key="2">
    <source>
        <dbReference type="SAM" id="Phobius"/>
    </source>
</evidence>
<evidence type="ECO:0000313" key="3">
    <source>
        <dbReference type="EMBL" id="KAF3214770.1"/>
    </source>
</evidence>
<protein>
    <submittedName>
        <fullName evidence="3">Uncharacterized protein</fullName>
    </submittedName>
</protein>
<dbReference type="Proteomes" id="UP000472727">
    <property type="component" value="Unassembled WGS sequence"/>
</dbReference>